<dbReference type="CDD" id="cd16328">
    <property type="entry name" value="RseA_N"/>
    <property type="match status" value="1"/>
</dbReference>
<dbReference type="EMBL" id="JAVDXO010000003">
    <property type="protein sequence ID" value="MDR7306420.1"/>
    <property type="molecule type" value="Genomic_DNA"/>
</dbReference>
<gene>
    <name evidence="2" type="ORF">J2X15_001703</name>
</gene>
<evidence type="ECO:0000313" key="3">
    <source>
        <dbReference type="Proteomes" id="UP001268089"/>
    </source>
</evidence>
<dbReference type="InterPro" id="IPR052383">
    <property type="entry name" value="Anti-sigma-E_RseA-like"/>
</dbReference>
<name>A0ABU1ZLJ1_9BURK</name>
<evidence type="ECO:0000313" key="2">
    <source>
        <dbReference type="EMBL" id="MDR7306420.1"/>
    </source>
</evidence>
<keyword evidence="3" id="KW-1185">Reference proteome</keyword>
<dbReference type="RefSeq" id="WP_310341491.1">
    <property type="nucleotide sequence ID" value="NZ_JAVDXO010000003.1"/>
</dbReference>
<dbReference type="PANTHER" id="PTHR38104">
    <property type="match status" value="1"/>
</dbReference>
<accession>A0ABU1ZLJ1</accession>
<protein>
    <submittedName>
        <fullName evidence="2">Sigma-E factor negative regulatory protein RseA</fullName>
    </submittedName>
</protein>
<dbReference type="Pfam" id="PF03872">
    <property type="entry name" value="RseA_N"/>
    <property type="match status" value="1"/>
</dbReference>
<dbReference type="SUPFAM" id="SSF89069">
    <property type="entry name" value="N-terminal, cytoplasmic domain of anti-sigmaE factor RseA"/>
    <property type="match status" value="1"/>
</dbReference>
<sequence length="200" mass="21452">MNTPNTPLNERISALADGAVPLDQLPELLAELHASEEGRQAWHLYHLTGDVLRSDALAPSVSELAFWERLQSRLDTEPVRPAQALTQPEVVLSSAGSANQRWAWVAGLAGVAMLSVLSLAVWRQAEPTNAPQLALVPAPSQAAPAEAAPPVVLAQDSPAVMLRDPQLDALMAAHQQMGGHSAWQMPSGFLRNATFERPAR</sequence>
<evidence type="ECO:0000259" key="1">
    <source>
        <dbReference type="Pfam" id="PF03872"/>
    </source>
</evidence>
<dbReference type="Gene3D" id="1.10.10.880">
    <property type="entry name" value="Anti sigma-E protein RseA, N-terminal domain"/>
    <property type="match status" value="1"/>
</dbReference>
<dbReference type="Proteomes" id="UP001268089">
    <property type="component" value="Unassembled WGS sequence"/>
</dbReference>
<proteinExistence type="predicted"/>
<dbReference type="InterPro" id="IPR036147">
    <property type="entry name" value="Anti-sigma_E_RseA_N_sf"/>
</dbReference>
<comment type="caution">
    <text evidence="2">The sequence shown here is derived from an EMBL/GenBank/DDBJ whole genome shotgun (WGS) entry which is preliminary data.</text>
</comment>
<organism evidence="2 3">
    <name type="scientific">Rhodoferax saidenbachensis</name>
    <dbReference type="NCBI Taxonomy" id="1484693"/>
    <lineage>
        <taxon>Bacteria</taxon>
        <taxon>Pseudomonadati</taxon>
        <taxon>Pseudomonadota</taxon>
        <taxon>Betaproteobacteria</taxon>
        <taxon>Burkholderiales</taxon>
        <taxon>Comamonadaceae</taxon>
        <taxon>Rhodoferax</taxon>
    </lineage>
</organism>
<dbReference type="InterPro" id="IPR005572">
    <property type="entry name" value="Anti-sigma_E_RseA_N"/>
</dbReference>
<reference evidence="2 3" key="1">
    <citation type="submission" date="2023-07" db="EMBL/GenBank/DDBJ databases">
        <title>Sorghum-associated microbial communities from plants grown in Nebraska, USA.</title>
        <authorList>
            <person name="Schachtman D."/>
        </authorList>
    </citation>
    <scope>NUCLEOTIDE SEQUENCE [LARGE SCALE GENOMIC DNA]</scope>
    <source>
        <strain evidence="2 3">BE308</strain>
    </source>
</reference>
<dbReference type="PANTHER" id="PTHR38104:SF1">
    <property type="entry name" value="ANTI-SIGMA-E FACTOR RSEA"/>
    <property type="match status" value="1"/>
</dbReference>
<feature type="domain" description="Anti sigma-E protein RseA N-terminal" evidence="1">
    <location>
        <begin position="9"/>
        <end position="86"/>
    </location>
</feature>